<gene>
    <name evidence="1" type="ORF">SKAU_G00129680</name>
</gene>
<protein>
    <submittedName>
        <fullName evidence="1">Uncharacterized protein</fullName>
    </submittedName>
</protein>
<accession>A0A9Q1FR51</accession>
<reference evidence="1" key="1">
    <citation type="journal article" date="2023" name="Science">
        <title>Genome structures resolve the early diversification of teleost fishes.</title>
        <authorList>
            <person name="Parey E."/>
            <person name="Louis A."/>
            <person name="Montfort J."/>
            <person name="Bouchez O."/>
            <person name="Roques C."/>
            <person name="Iampietro C."/>
            <person name="Lluch J."/>
            <person name="Castinel A."/>
            <person name="Donnadieu C."/>
            <person name="Desvignes T."/>
            <person name="Floi Bucao C."/>
            <person name="Jouanno E."/>
            <person name="Wen M."/>
            <person name="Mejri S."/>
            <person name="Dirks R."/>
            <person name="Jansen H."/>
            <person name="Henkel C."/>
            <person name="Chen W.J."/>
            <person name="Zahm M."/>
            <person name="Cabau C."/>
            <person name="Klopp C."/>
            <person name="Thompson A.W."/>
            <person name="Robinson-Rechavi M."/>
            <person name="Braasch I."/>
            <person name="Lecointre G."/>
            <person name="Bobe J."/>
            <person name="Postlethwait J.H."/>
            <person name="Berthelot C."/>
            <person name="Roest Crollius H."/>
            <person name="Guiguen Y."/>
        </authorList>
    </citation>
    <scope>NUCLEOTIDE SEQUENCE</scope>
    <source>
        <strain evidence="1">WJC10195</strain>
    </source>
</reference>
<dbReference type="Proteomes" id="UP001152622">
    <property type="component" value="Chromosome 4"/>
</dbReference>
<comment type="caution">
    <text evidence="1">The sequence shown here is derived from an EMBL/GenBank/DDBJ whole genome shotgun (WGS) entry which is preliminary data.</text>
</comment>
<dbReference type="EMBL" id="JAINUF010000004">
    <property type="protein sequence ID" value="KAJ8364137.1"/>
    <property type="molecule type" value="Genomic_DNA"/>
</dbReference>
<name>A0A9Q1FR51_SYNKA</name>
<organism evidence="1 2">
    <name type="scientific">Synaphobranchus kaupii</name>
    <name type="common">Kaup's arrowtooth eel</name>
    <dbReference type="NCBI Taxonomy" id="118154"/>
    <lineage>
        <taxon>Eukaryota</taxon>
        <taxon>Metazoa</taxon>
        <taxon>Chordata</taxon>
        <taxon>Craniata</taxon>
        <taxon>Vertebrata</taxon>
        <taxon>Euteleostomi</taxon>
        <taxon>Actinopterygii</taxon>
        <taxon>Neopterygii</taxon>
        <taxon>Teleostei</taxon>
        <taxon>Anguilliformes</taxon>
        <taxon>Synaphobranchidae</taxon>
        <taxon>Synaphobranchus</taxon>
    </lineage>
</organism>
<evidence type="ECO:0000313" key="1">
    <source>
        <dbReference type="EMBL" id="KAJ8364137.1"/>
    </source>
</evidence>
<dbReference type="AlphaFoldDB" id="A0A9Q1FR51"/>
<sequence>MPASVVLAVCGNEDPGESGAAVWRPCGARSASRWAEPGPEKELVPLPTTLELRWMESLLEQTLPDLSINPFHSAVLFHPAFHLTL</sequence>
<keyword evidence="2" id="KW-1185">Reference proteome</keyword>
<proteinExistence type="predicted"/>
<evidence type="ECO:0000313" key="2">
    <source>
        <dbReference type="Proteomes" id="UP001152622"/>
    </source>
</evidence>